<accession>A0A516TQ89</accession>
<dbReference type="GO" id="GO:0044164">
    <property type="term" value="C:host cell cytosol"/>
    <property type="evidence" value="ECO:0007669"/>
    <property type="project" value="UniProtKB-SubCell"/>
</dbReference>
<evidence type="ECO:0000256" key="3">
    <source>
        <dbReference type="SAM" id="MobiDB-lite"/>
    </source>
</evidence>
<protein>
    <recommendedName>
        <fullName evidence="2">Protein PB1-F2</fullName>
    </recommendedName>
</protein>
<evidence type="ECO:0000256" key="2">
    <source>
        <dbReference type="HAMAP-Rule" id="MF_04064"/>
    </source>
</evidence>
<feature type="compositionally biased region" description="Basic and acidic residues" evidence="3">
    <location>
        <begin position="18"/>
        <end position="30"/>
    </location>
</feature>
<dbReference type="EMBL" id="MN220708">
    <property type="protein sequence ID" value="QDQ43410.1"/>
    <property type="molecule type" value="Viral_cRNA"/>
</dbReference>
<evidence type="ECO:0000313" key="4">
    <source>
        <dbReference type="EMBL" id="QDQ43410.1"/>
    </source>
</evidence>
<comment type="similarity">
    <text evidence="2">Belongs to the influenza viruses PB1-F2 family.</text>
</comment>
<gene>
    <name evidence="4" type="primary">PB1-F2</name>
    <name evidence="2" type="synonym">PB1</name>
</gene>
<evidence type="ECO:0000256" key="1">
    <source>
        <dbReference type="ARBA" id="ARBA00023200"/>
    </source>
</evidence>
<organism evidence="4">
    <name type="scientific">Influenza A virus</name>
    <dbReference type="NCBI Taxonomy" id="11320"/>
    <lineage>
        <taxon>Viruses</taxon>
        <taxon>Riboviria</taxon>
        <taxon>Orthornavirae</taxon>
        <taxon>Negarnaviricota</taxon>
        <taxon>Polyploviricotina</taxon>
        <taxon>Insthoviricetes</taxon>
        <taxon>Articulavirales</taxon>
        <taxon>Orthomyxoviridae</taxon>
        <taxon>Alphainfluenzavirus</taxon>
        <taxon>Alphainfluenzavirus influenzae</taxon>
    </lineage>
</organism>
<dbReference type="HAMAP" id="MF_04064">
    <property type="entry name" value="INFV_PB1F2"/>
    <property type="match status" value="1"/>
</dbReference>
<dbReference type="GO" id="GO:0016020">
    <property type="term" value="C:membrane"/>
    <property type="evidence" value="ECO:0007669"/>
    <property type="project" value="UniProtKB-UniRule"/>
</dbReference>
<sequence>MGQEQDTPWILSTGHISTQKEEDGQQTPKLEHRNSTRLMGHCQKTMNQVVMAKQIVYWKQWPSLRNPILVSLKPRVLKRWRLFSKHEWTS</sequence>
<dbReference type="Proteomes" id="UP001377082">
    <property type="component" value="Genome"/>
</dbReference>
<name>A0A516TQ89_9INFA</name>
<comment type="subcellular location">
    <subcellularLocation>
        <location evidence="2">Host nucleus</location>
    </subcellularLocation>
    <subcellularLocation>
        <location evidence="2">Host cytoplasm</location>
        <location evidence="2">Host cytosol</location>
    </subcellularLocation>
</comment>
<dbReference type="InterPro" id="IPR021045">
    <property type="entry name" value="Flu_proapoptotic_PB1-F2"/>
</dbReference>
<dbReference type="Pfam" id="PF11986">
    <property type="entry name" value="PB1-F2"/>
    <property type="match status" value="1"/>
</dbReference>
<proteinExistence type="inferred from homology"/>
<reference evidence="4" key="1">
    <citation type="submission" date="2019-07" db="EMBL/GenBank/DDBJ databases">
        <authorList>
            <person name="Voronina O.L."/>
            <person name="Ryzhova N.N."/>
            <person name="Kunda M.S."/>
        </authorList>
    </citation>
    <scope>NUCLEOTIDE SEQUENCE</scope>
    <source>
        <strain evidence="4">A/mouse/United Kingdom/WSN/1933</strain>
    </source>
</reference>
<keyword evidence="1 2" id="KW-1035">Host cytoplasm</keyword>
<comment type="function">
    <text evidence="2">May play an important role in promoting lung pathology in both primary viral infection and secondary bacterial infection.</text>
</comment>
<dbReference type="GO" id="GO:0042025">
    <property type="term" value="C:host cell nucleus"/>
    <property type="evidence" value="ECO:0007669"/>
    <property type="project" value="UniProtKB-SubCell"/>
</dbReference>
<feature type="region of interest" description="Disordered" evidence="3">
    <location>
        <begin position="1"/>
        <end position="30"/>
    </location>
</feature>
<keyword evidence="2" id="KW-1048">Host nucleus</keyword>